<dbReference type="InParanoid" id="A0A2I1DPS5"/>
<keyword evidence="1" id="KW-0472">Membrane</keyword>
<reference evidence="2 3" key="1">
    <citation type="submission" date="2017-03" db="EMBL/GenBank/DDBJ databases">
        <title>Draft genime sequence of the acidophilic sulfur-oxidizing bacterium Acidithiobacillus sp. SH, isolated from seawater.</title>
        <authorList>
            <person name="Sharmin S."/>
            <person name="Tokuhisa M."/>
            <person name="Kanao T."/>
            <person name="Kamimura K."/>
        </authorList>
    </citation>
    <scope>NUCLEOTIDE SEQUENCE [LARGE SCALE GENOMIC DNA]</scope>
    <source>
        <strain evidence="2 3">SH</strain>
    </source>
</reference>
<dbReference type="EMBL" id="MXAV01000006">
    <property type="protein sequence ID" value="PKY11852.1"/>
    <property type="molecule type" value="Genomic_DNA"/>
</dbReference>
<comment type="caution">
    <text evidence="2">The sequence shown here is derived from an EMBL/GenBank/DDBJ whole genome shotgun (WGS) entry which is preliminary data.</text>
</comment>
<dbReference type="AlphaFoldDB" id="A0A2I1DPS5"/>
<evidence type="ECO:0000313" key="2">
    <source>
        <dbReference type="EMBL" id="PKY11852.1"/>
    </source>
</evidence>
<evidence type="ECO:0000313" key="3">
    <source>
        <dbReference type="Proteomes" id="UP000234329"/>
    </source>
</evidence>
<protein>
    <recommendedName>
        <fullName evidence="4">RDD domain-containing protein</fullName>
    </recommendedName>
</protein>
<accession>A0A2I1DPS5</accession>
<evidence type="ECO:0008006" key="4">
    <source>
        <dbReference type="Google" id="ProtNLM"/>
    </source>
</evidence>
<keyword evidence="3" id="KW-1185">Reference proteome</keyword>
<feature type="transmembrane region" description="Helical" evidence="1">
    <location>
        <begin position="150"/>
        <end position="172"/>
    </location>
</feature>
<name>A0A2I1DPS5_9PROT</name>
<sequence length="178" mass="20697">MNAHWKLDLDVSMIIFWRYFWRMALFTLFGAVILNETTHWWLSHHHYTKVQALMTVHIGTLIFLLLLLFYGIGIWAGKLITRPLKIRGEIIQVSVVRKNGQPLSILHKALSCWWGFNWRNSLLFVLLAMLISSASSDAMALGLLYLPMMFAIGIFSMWWWIFHPLGGVHLVLQKESSL</sequence>
<feature type="transmembrane region" description="Helical" evidence="1">
    <location>
        <begin position="20"/>
        <end position="42"/>
    </location>
</feature>
<feature type="transmembrane region" description="Helical" evidence="1">
    <location>
        <begin position="54"/>
        <end position="77"/>
    </location>
</feature>
<dbReference type="RefSeq" id="WP_101536821.1">
    <property type="nucleotide sequence ID" value="NZ_MXAV01000006.1"/>
</dbReference>
<dbReference type="Proteomes" id="UP000234329">
    <property type="component" value="Unassembled WGS sequence"/>
</dbReference>
<evidence type="ECO:0000256" key="1">
    <source>
        <dbReference type="SAM" id="Phobius"/>
    </source>
</evidence>
<keyword evidence="1" id="KW-1133">Transmembrane helix</keyword>
<proteinExistence type="predicted"/>
<organism evidence="2 3">
    <name type="scientific">Acidithiobacillus marinus</name>
    <dbReference type="NCBI Taxonomy" id="187490"/>
    <lineage>
        <taxon>Bacteria</taxon>
        <taxon>Pseudomonadati</taxon>
        <taxon>Pseudomonadota</taxon>
        <taxon>Acidithiobacillia</taxon>
        <taxon>Acidithiobacillales</taxon>
        <taxon>Acidithiobacillaceae</taxon>
        <taxon>Acidithiobacillus</taxon>
    </lineage>
</organism>
<keyword evidence="1" id="KW-0812">Transmembrane</keyword>
<gene>
    <name evidence="2" type="ORF">B1757_02510</name>
</gene>
<dbReference type="OrthoDB" id="5298446at2"/>